<keyword evidence="2" id="KW-1185">Reference proteome</keyword>
<dbReference type="Proteomes" id="UP000315700">
    <property type="component" value="Chromosome"/>
</dbReference>
<dbReference type="Gene3D" id="1.10.510.10">
    <property type="entry name" value="Transferase(Phosphotransferase) domain 1"/>
    <property type="match status" value="1"/>
</dbReference>
<evidence type="ECO:0000313" key="2">
    <source>
        <dbReference type="Proteomes" id="UP000315700"/>
    </source>
</evidence>
<dbReference type="SUPFAM" id="SSF56112">
    <property type="entry name" value="Protein kinase-like (PK-like)"/>
    <property type="match status" value="1"/>
</dbReference>
<dbReference type="EMBL" id="CP036271">
    <property type="protein sequence ID" value="QDT54523.1"/>
    <property type="molecule type" value="Genomic_DNA"/>
</dbReference>
<dbReference type="GO" id="GO:0004672">
    <property type="term" value="F:protein kinase activity"/>
    <property type="evidence" value="ECO:0007669"/>
    <property type="project" value="InterPro"/>
</dbReference>
<dbReference type="Pfam" id="PF06293">
    <property type="entry name" value="Kdo"/>
    <property type="match status" value="1"/>
</dbReference>
<dbReference type="InterPro" id="IPR008266">
    <property type="entry name" value="Tyr_kinase_AS"/>
</dbReference>
<protein>
    <submittedName>
        <fullName evidence="1">3-deoxy-D-manno-octulosonic-acid kinase</fullName>
    </submittedName>
</protein>
<sequence length="253" mass="28542">MSVAPNRLLRQWKARFGIRKRVREITDELRHQFPLRALAPSSHAGGFDSIYFLEDHGGERFGVLRLNNPHQKRKAVHTDLPRRSPPPRERIQREWHAYSVLGPLGLSPQPLWRSDDAVVCSYSASPNVRRLMEEGRADLTAVFTAVLNTIGKMHDAGIVHLDLSPGNVLVCRKTLAALLIDFEYVSLDARSVEDDKRYDWRQMIERIRKRSTILGQQQTSEAALAAAIDASGYCLRIREALADGGRPTANLTT</sequence>
<reference evidence="1 2" key="1">
    <citation type="submission" date="2019-02" db="EMBL/GenBank/DDBJ databases">
        <title>Deep-cultivation of Planctomycetes and their phenomic and genomic characterization uncovers novel biology.</title>
        <authorList>
            <person name="Wiegand S."/>
            <person name="Jogler M."/>
            <person name="Boedeker C."/>
            <person name="Pinto D."/>
            <person name="Vollmers J."/>
            <person name="Rivas-Marin E."/>
            <person name="Kohn T."/>
            <person name="Peeters S.H."/>
            <person name="Heuer A."/>
            <person name="Rast P."/>
            <person name="Oberbeckmann S."/>
            <person name="Bunk B."/>
            <person name="Jeske O."/>
            <person name="Meyerdierks A."/>
            <person name="Storesund J.E."/>
            <person name="Kallscheuer N."/>
            <person name="Luecker S."/>
            <person name="Lage O.M."/>
            <person name="Pohl T."/>
            <person name="Merkel B.J."/>
            <person name="Hornburger P."/>
            <person name="Mueller R.-W."/>
            <person name="Bruemmer F."/>
            <person name="Labrenz M."/>
            <person name="Spormann A.M."/>
            <person name="Op den Camp H."/>
            <person name="Overmann J."/>
            <person name="Amann R."/>
            <person name="Jetten M.S.M."/>
            <person name="Mascher T."/>
            <person name="Medema M.H."/>
            <person name="Devos D.P."/>
            <person name="Kaster A.-K."/>
            <person name="Ovreas L."/>
            <person name="Rohde M."/>
            <person name="Galperin M.Y."/>
            <person name="Jogler C."/>
        </authorList>
    </citation>
    <scope>NUCLEOTIDE SEQUENCE [LARGE SCALE GENOMIC DNA]</scope>
    <source>
        <strain evidence="1 2">Pan44</strain>
    </source>
</reference>
<accession>A0A517SEG4</accession>
<dbReference type="KEGG" id="ccos:Pan44_25560"/>
<dbReference type="InParanoid" id="A0A517SEG4"/>
<dbReference type="OrthoDB" id="9769860at2"/>
<gene>
    <name evidence="1" type="ORF">Pan44_25560</name>
</gene>
<keyword evidence="1" id="KW-0418">Kinase</keyword>
<proteinExistence type="predicted"/>
<dbReference type="RefSeq" id="WP_145030373.1">
    <property type="nucleotide sequence ID" value="NZ_CP036271.1"/>
</dbReference>
<evidence type="ECO:0000313" key="1">
    <source>
        <dbReference type="EMBL" id="QDT54523.1"/>
    </source>
</evidence>
<dbReference type="InterPro" id="IPR011009">
    <property type="entry name" value="Kinase-like_dom_sf"/>
</dbReference>
<dbReference type="PROSITE" id="PS00109">
    <property type="entry name" value="PROTEIN_KINASE_TYR"/>
    <property type="match status" value="1"/>
</dbReference>
<organism evidence="1 2">
    <name type="scientific">Caulifigura coniformis</name>
    <dbReference type="NCBI Taxonomy" id="2527983"/>
    <lineage>
        <taxon>Bacteria</taxon>
        <taxon>Pseudomonadati</taxon>
        <taxon>Planctomycetota</taxon>
        <taxon>Planctomycetia</taxon>
        <taxon>Planctomycetales</taxon>
        <taxon>Planctomycetaceae</taxon>
        <taxon>Caulifigura</taxon>
    </lineage>
</organism>
<dbReference type="AlphaFoldDB" id="A0A517SEG4"/>
<keyword evidence="1" id="KW-0808">Transferase</keyword>
<name>A0A517SEG4_9PLAN</name>